<evidence type="ECO:0000313" key="1">
    <source>
        <dbReference type="EMBL" id="MDC7714599.1"/>
    </source>
</evidence>
<dbReference type="Proteomes" id="UP001222030">
    <property type="component" value="Unassembled WGS sequence"/>
</dbReference>
<name>A0ABT5IPU7_9NEIS</name>
<evidence type="ECO:0000313" key="2">
    <source>
        <dbReference type="Proteomes" id="UP001222030"/>
    </source>
</evidence>
<reference evidence="1 2" key="1">
    <citation type="submission" date="2023-01" db="EMBL/GenBank/DDBJ databases">
        <title>Novel species of the genus Vogesella isolated from rivers.</title>
        <authorList>
            <person name="Lu H."/>
        </authorList>
    </citation>
    <scope>NUCLEOTIDE SEQUENCE [LARGE SCALE GENOMIC DNA]</scope>
    <source>
        <strain evidence="1 2">LYT5W</strain>
    </source>
</reference>
<accession>A0ABT5IPU7</accession>
<keyword evidence="2" id="KW-1185">Reference proteome</keyword>
<gene>
    <name evidence="1" type="ORF">PQU96_10760</name>
</gene>
<proteinExistence type="predicted"/>
<comment type="caution">
    <text evidence="1">The sequence shown here is derived from an EMBL/GenBank/DDBJ whole genome shotgun (WGS) entry which is preliminary data.</text>
</comment>
<organism evidence="1 2">
    <name type="scientific">Vogesella margarita</name>
    <dbReference type="NCBI Taxonomy" id="2984199"/>
    <lineage>
        <taxon>Bacteria</taxon>
        <taxon>Pseudomonadati</taxon>
        <taxon>Pseudomonadota</taxon>
        <taxon>Betaproteobacteria</taxon>
        <taxon>Neisseriales</taxon>
        <taxon>Chromobacteriaceae</taxon>
        <taxon>Vogesella</taxon>
    </lineage>
</organism>
<sequence length="94" mass="10787">MADMQLHTFVKQVHHTLEAGKGERITRDEMAARLGISRRTYTEYLRGVNKPLGMRALLDLLCQLEEQDQVALLRRWREGRLKQLRGAATGDVQA</sequence>
<protein>
    <submittedName>
        <fullName evidence="1">Helix-turn-helix transcriptional regulator</fullName>
    </submittedName>
</protein>
<dbReference type="RefSeq" id="WP_272772324.1">
    <property type="nucleotide sequence ID" value="NZ_JAQQLE010000009.1"/>
</dbReference>
<dbReference type="EMBL" id="JAQQLE010000009">
    <property type="protein sequence ID" value="MDC7714599.1"/>
    <property type="molecule type" value="Genomic_DNA"/>
</dbReference>